<dbReference type="EMBL" id="CM018049">
    <property type="protein sequence ID" value="KAA8519639.1"/>
    <property type="molecule type" value="Genomic_DNA"/>
</dbReference>
<dbReference type="PANTHER" id="PTHR45125:SF51">
    <property type="entry name" value="F21J9.4-RELATED"/>
    <property type="match status" value="1"/>
</dbReference>
<keyword evidence="3" id="KW-1185">Reference proteome</keyword>
<dbReference type="Proteomes" id="UP000325577">
    <property type="component" value="Linkage Group LG6"/>
</dbReference>
<reference evidence="2 3" key="1">
    <citation type="submission" date="2019-09" db="EMBL/GenBank/DDBJ databases">
        <title>A chromosome-level genome assembly of the Chinese tupelo Nyssa sinensis.</title>
        <authorList>
            <person name="Yang X."/>
            <person name="Kang M."/>
            <person name="Yang Y."/>
            <person name="Xiong H."/>
            <person name="Wang M."/>
            <person name="Zhang Z."/>
            <person name="Wang Z."/>
            <person name="Wu H."/>
            <person name="Ma T."/>
            <person name="Liu J."/>
            <person name="Xi Z."/>
        </authorList>
    </citation>
    <scope>NUCLEOTIDE SEQUENCE [LARGE SCALE GENOMIC DNA]</scope>
    <source>
        <strain evidence="2">J267</strain>
        <tissue evidence="2">Leaf</tissue>
    </source>
</reference>
<organism evidence="2 3">
    <name type="scientific">Nyssa sinensis</name>
    <dbReference type="NCBI Taxonomy" id="561372"/>
    <lineage>
        <taxon>Eukaryota</taxon>
        <taxon>Viridiplantae</taxon>
        <taxon>Streptophyta</taxon>
        <taxon>Embryophyta</taxon>
        <taxon>Tracheophyta</taxon>
        <taxon>Spermatophyta</taxon>
        <taxon>Magnoliopsida</taxon>
        <taxon>eudicotyledons</taxon>
        <taxon>Gunneridae</taxon>
        <taxon>Pentapetalae</taxon>
        <taxon>asterids</taxon>
        <taxon>Cornales</taxon>
        <taxon>Nyssaceae</taxon>
        <taxon>Nyssa</taxon>
    </lineage>
</organism>
<dbReference type="AlphaFoldDB" id="A0A5J4ZNU5"/>
<protein>
    <recommendedName>
        <fullName evidence="1">No apical meristem-associated C-terminal domain-containing protein</fullName>
    </recommendedName>
</protein>
<dbReference type="PANTHER" id="PTHR45125">
    <property type="entry name" value="F21J9.4-RELATED"/>
    <property type="match status" value="1"/>
</dbReference>
<dbReference type="InterPro" id="IPR029466">
    <property type="entry name" value="NAM-associated_C"/>
</dbReference>
<dbReference type="OrthoDB" id="2507178at2759"/>
<gene>
    <name evidence="2" type="ORF">F0562_013916</name>
</gene>
<feature type="domain" description="No apical meristem-associated C-terminal" evidence="1">
    <location>
        <begin position="19"/>
        <end position="182"/>
    </location>
</feature>
<accession>A0A5J4ZNU5</accession>
<sequence length="196" mass="23529">MKKTRLWMQKHYINKRFKKKFRFDHCWNLLRLQLKWLDVICKQKPSLRSKGGNFFSSMSSPSTSETPINLAEDDVPNTSFIHRPLGKNVKKRKMRDHEKNIMKMQIIVDLLKEMMERRKQIDAAYLHAIEEKKKTNAREVELMKRLLNLEEERQRREQVAYEVRIMTMDMSGMTPIAQEYYRRLTMRILQGHSGGV</sequence>
<dbReference type="Pfam" id="PF14303">
    <property type="entry name" value="NAM-associated"/>
    <property type="match status" value="1"/>
</dbReference>
<evidence type="ECO:0000313" key="3">
    <source>
        <dbReference type="Proteomes" id="UP000325577"/>
    </source>
</evidence>
<evidence type="ECO:0000259" key="1">
    <source>
        <dbReference type="Pfam" id="PF14303"/>
    </source>
</evidence>
<name>A0A5J4ZNU5_9ASTE</name>
<proteinExistence type="predicted"/>
<evidence type="ECO:0000313" key="2">
    <source>
        <dbReference type="EMBL" id="KAA8519639.1"/>
    </source>
</evidence>